<dbReference type="AlphaFoldDB" id="A0A1B2HEC4"/>
<evidence type="ECO:0000256" key="1">
    <source>
        <dbReference type="ARBA" id="ARBA00010641"/>
    </source>
</evidence>
<evidence type="ECO:0000259" key="7">
    <source>
        <dbReference type="Pfam" id="PF08281"/>
    </source>
</evidence>
<dbReference type="RefSeq" id="WP_065914453.1">
    <property type="nucleotide sequence ID" value="NZ_CP016793.1"/>
</dbReference>
<evidence type="ECO:0000256" key="2">
    <source>
        <dbReference type="ARBA" id="ARBA00023015"/>
    </source>
</evidence>
<name>A0A1B2HEC4_9PSEU</name>
<dbReference type="SUPFAM" id="SSF88946">
    <property type="entry name" value="Sigma2 domain of RNA polymerase sigma factors"/>
    <property type="match status" value="1"/>
</dbReference>
<proteinExistence type="inferred from homology"/>
<evidence type="ECO:0000313" key="9">
    <source>
        <dbReference type="Proteomes" id="UP000093053"/>
    </source>
</evidence>
<organism evidence="8 9">
    <name type="scientific">Lentzea guizhouensis</name>
    <dbReference type="NCBI Taxonomy" id="1586287"/>
    <lineage>
        <taxon>Bacteria</taxon>
        <taxon>Bacillati</taxon>
        <taxon>Actinomycetota</taxon>
        <taxon>Actinomycetes</taxon>
        <taxon>Pseudonocardiales</taxon>
        <taxon>Pseudonocardiaceae</taxon>
        <taxon>Lentzea</taxon>
    </lineage>
</organism>
<dbReference type="STRING" id="1586287.BBK82_08165"/>
<protein>
    <recommendedName>
        <fullName evidence="10">RNA polymerase sigma factor 70 region 4 type 2 domain-containing protein</fullName>
    </recommendedName>
</protein>
<dbReference type="GO" id="GO:0003677">
    <property type="term" value="F:DNA binding"/>
    <property type="evidence" value="ECO:0007669"/>
    <property type="project" value="UniProtKB-KW"/>
</dbReference>
<feature type="domain" description="RNA polymerase sigma factor 70 region 4 type 2" evidence="7">
    <location>
        <begin position="130"/>
        <end position="182"/>
    </location>
</feature>
<keyword evidence="2" id="KW-0805">Transcription regulation</keyword>
<dbReference type="Gene3D" id="1.10.10.10">
    <property type="entry name" value="Winged helix-like DNA-binding domain superfamily/Winged helix DNA-binding domain"/>
    <property type="match status" value="1"/>
</dbReference>
<keyword evidence="4" id="KW-0238">DNA-binding</keyword>
<sequence length="195" mass="21788">MTGTLICVRTVCLCARQGLDLGICVQTPSKLDADFVEFHDRHRVTFLKYARLRGLSSYDAEDVVSEAFLAMYRSRHAWRASTRPEAFAFTVVHGKLVDYCRKRDRQPRVVSATMDDERTADEVGGLIIRLDLERLLNQLPQQQAACVALRAFAGCDTGEISQYLGIAASAVRSHLQAARRRLRTELGVDLGEVTS</sequence>
<dbReference type="PANTHER" id="PTHR43133:SF8">
    <property type="entry name" value="RNA POLYMERASE SIGMA FACTOR HI_1459-RELATED"/>
    <property type="match status" value="1"/>
</dbReference>
<dbReference type="InterPro" id="IPR014284">
    <property type="entry name" value="RNA_pol_sigma-70_dom"/>
</dbReference>
<dbReference type="KEGG" id="led:BBK82_08165"/>
<evidence type="ECO:0000256" key="3">
    <source>
        <dbReference type="ARBA" id="ARBA00023082"/>
    </source>
</evidence>
<dbReference type="InterPro" id="IPR039425">
    <property type="entry name" value="RNA_pol_sigma-70-like"/>
</dbReference>
<evidence type="ECO:0000259" key="6">
    <source>
        <dbReference type="Pfam" id="PF04542"/>
    </source>
</evidence>
<evidence type="ECO:0000313" key="8">
    <source>
        <dbReference type="EMBL" id="ANZ36046.1"/>
    </source>
</evidence>
<evidence type="ECO:0000256" key="5">
    <source>
        <dbReference type="ARBA" id="ARBA00023163"/>
    </source>
</evidence>
<dbReference type="OrthoDB" id="3655305at2"/>
<gene>
    <name evidence="8" type="ORF">BBK82_08165</name>
</gene>
<comment type="similarity">
    <text evidence="1">Belongs to the sigma-70 factor family. ECF subfamily.</text>
</comment>
<dbReference type="EMBL" id="CP016793">
    <property type="protein sequence ID" value="ANZ36046.1"/>
    <property type="molecule type" value="Genomic_DNA"/>
</dbReference>
<evidence type="ECO:0000256" key="4">
    <source>
        <dbReference type="ARBA" id="ARBA00023125"/>
    </source>
</evidence>
<dbReference type="Proteomes" id="UP000093053">
    <property type="component" value="Chromosome"/>
</dbReference>
<keyword evidence="5" id="KW-0804">Transcription</keyword>
<dbReference type="NCBIfam" id="TIGR02937">
    <property type="entry name" value="sigma70-ECF"/>
    <property type="match status" value="1"/>
</dbReference>
<dbReference type="InterPro" id="IPR013324">
    <property type="entry name" value="RNA_pol_sigma_r3/r4-like"/>
</dbReference>
<accession>A0A1B2HEC4</accession>
<dbReference type="Pfam" id="PF08281">
    <property type="entry name" value="Sigma70_r4_2"/>
    <property type="match status" value="1"/>
</dbReference>
<dbReference type="PANTHER" id="PTHR43133">
    <property type="entry name" value="RNA POLYMERASE ECF-TYPE SIGMA FACTO"/>
    <property type="match status" value="1"/>
</dbReference>
<dbReference type="Pfam" id="PF04542">
    <property type="entry name" value="Sigma70_r2"/>
    <property type="match status" value="1"/>
</dbReference>
<keyword evidence="3" id="KW-0731">Sigma factor</keyword>
<dbReference type="SUPFAM" id="SSF88659">
    <property type="entry name" value="Sigma3 and sigma4 domains of RNA polymerase sigma factors"/>
    <property type="match status" value="1"/>
</dbReference>
<keyword evidence="9" id="KW-1185">Reference proteome</keyword>
<feature type="domain" description="RNA polymerase sigma-70 region 2" evidence="6">
    <location>
        <begin position="40"/>
        <end position="105"/>
    </location>
</feature>
<dbReference type="InterPro" id="IPR013249">
    <property type="entry name" value="RNA_pol_sigma70_r4_t2"/>
</dbReference>
<dbReference type="InterPro" id="IPR007627">
    <property type="entry name" value="RNA_pol_sigma70_r2"/>
</dbReference>
<dbReference type="GO" id="GO:0016987">
    <property type="term" value="F:sigma factor activity"/>
    <property type="evidence" value="ECO:0007669"/>
    <property type="project" value="UniProtKB-KW"/>
</dbReference>
<reference evidence="8 9" key="1">
    <citation type="submission" date="2016-07" db="EMBL/GenBank/DDBJ databases">
        <title>Complete genome sequence of the Lentzea guizhouensis DHS C013.</title>
        <authorList>
            <person name="Cao C."/>
        </authorList>
    </citation>
    <scope>NUCLEOTIDE SEQUENCE [LARGE SCALE GENOMIC DNA]</scope>
    <source>
        <strain evidence="8 9">DHS C013</strain>
    </source>
</reference>
<evidence type="ECO:0008006" key="10">
    <source>
        <dbReference type="Google" id="ProtNLM"/>
    </source>
</evidence>
<dbReference type="InterPro" id="IPR036388">
    <property type="entry name" value="WH-like_DNA-bd_sf"/>
</dbReference>
<dbReference type="Gene3D" id="1.10.1740.10">
    <property type="match status" value="1"/>
</dbReference>
<dbReference type="GO" id="GO:0006352">
    <property type="term" value="P:DNA-templated transcription initiation"/>
    <property type="evidence" value="ECO:0007669"/>
    <property type="project" value="InterPro"/>
</dbReference>
<dbReference type="InterPro" id="IPR013325">
    <property type="entry name" value="RNA_pol_sigma_r2"/>
</dbReference>